<evidence type="ECO:0000313" key="1">
    <source>
        <dbReference type="EMBL" id="QJA44166.1"/>
    </source>
</evidence>
<dbReference type="AlphaFoldDB" id="A0A6H1Z8F2"/>
<dbReference type="EMBL" id="MT141577">
    <property type="protein sequence ID" value="QJA67861.1"/>
    <property type="molecule type" value="Genomic_DNA"/>
</dbReference>
<organism evidence="1">
    <name type="scientific">viral metagenome</name>
    <dbReference type="NCBI Taxonomy" id="1070528"/>
    <lineage>
        <taxon>unclassified sequences</taxon>
        <taxon>metagenomes</taxon>
        <taxon>organismal metagenomes</taxon>
    </lineage>
</organism>
<reference evidence="1" key="1">
    <citation type="submission" date="2020-03" db="EMBL/GenBank/DDBJ databases">
        <title>The deep terrestrial virosphere.</title>
        <authorList>
            <person name="Holmfeldt K."/>
            <person name="Nilsson E."/>
            <person name="Simone D."/>
            <person name="Lopez-Fernandez M."/>
            <person name="Wu X."/>
            <person name="de Brujin I."/>
            <person name="Lundin D."/>
            <person name="Andersson A."/>
            <person name="Bertilsson S."/>
            <person name="Dopson M."/>
        </authorList>
    </citation>
    <scope>NUCLEOTIDE SEQUENCE</scope>
    <source>
        <strain evidence="4">MM415A00093</strain>
        <strain evidence="2">MM415B00143</strain>
        <strain evidence="1">TM448A00087</strain>
        <strain evidence="3">TM448B00099</strain>
    </source>
</reference>
<dbReference type="EMBL" id="MT143973">
    <property type="protein sequence ID" value="QJA44166.1"/>
    <property type="molecule type" value="Genomic_DNA"/>
</dbReference>
<evidence type="ECO:0000313" key="2">
    <source>
        <dbReference type="EMBL" id="QJA67861.1"/>
    </source>
</evidence>
<evidence type="ECO:0000313" key="4">
    <source>
        <dbReference type="EMBL" id="QJI04511.1"/>
    </source>
</evidence>
<protein>
    <submittedName>
        <fullName evidence="1">Uncharacterized protein</fullName>
    </submittedName>
</protein>
<sequence>MYKRICITVPESLAKLLIERSKPKRIPLTGEYIHADAMSVMIVNSVIKCMESGEIGVQIEKETLERIKNDVAMKRKRRRIFPQYSKDRSRFNTPTIAELEWIKAHPYNGPQPWPDKDKM</sequence>
<dbReference type="EMBL" id="MT144589">
    <property type="protein sequence ID" value="QJH93607.1"/>
    <property type="molecule type" value="Genomic_DNA"/>
</dbReference>
<dbReference type="EMBL" id="MT145187">
    <property type="protein sequence ID" value="QJI04511.1"/>
    <property type="molecule type" value="Genomic_DNA"/>
</dbReference>
<proteinExistence type="predicted"/>
<evidence type="ECO:0000313" key="3">
    <source>
        <dbReference type="EMBL" id="QJH93607.1"/>
    </source>
</evidence>
<accession>A0A6H1Z8F2</accession>
<name>A0A6H1Z8F2_9ZZZZ</name>
<gene>
    <name evidence="4" type="ORF">MM415A00093_0004</name>
    <name evidence="2" type="ORF">MM415B00143_0012</name>
    <name evidence="1" type="ORF">TM448A00087_0099</name>
    <name evidence="3" type="ORF">TM448B00099_0083</name>
</gene>